<dbReference type="RefSeq" id="WP_067755706.1">
    <property type="nucleotide sequence ID" value="NZ_CP015772.1"/>
</dbReference>
<reference evidence="1 2" key="1">
    <citation type="submission" date="2016-05" db="EMBL/GenBank/DDBJ databases">
        <title>Niabella ginsenosidivorans BS26 whole genome sequencing.</title>
        <authorList>
            <person name="Im W.T."/>
            <person name="Siddiqi M.Z."/>
        </authorList>
    </citation>
    <scope>NUCLEOTIDE SEQUENCE [LARGE SCALE GENOMIC DNA]</scope>
    <source>
        <strain evidence="1 2">BS26</strain>
    </source>
</reference>
<name>A0A1A9I266_9BACT</name>
<protein>
    <submittedName>
        <fullName evidence="1">Uncharacterized protein</fullName>
    </submittedName>
</protein>
<evidence type="ECO:0000313" key="2">
    <source>
        <dbReference type="Proteomes" id="UP000077667"/>
    </source>
</evidence>
<dbReference type="AlphaFoldDB" id="A0A1A9I266"/>
<proteinExistence type="predicted"/>
<evidence type="ECO:0000313" key="1">
    <source>
        <dbReference type="EMBL" id="ANH81425.1"/>
    </source>
</evidence>
<gene>
    <name evidence="1" type="ORF">A8C56_10920</name>
</gene>
<dbReference type="KEGG" id="nia:A8C56_10920"/>
<dbReference type="EMBL" id="CP015772">
    <property type="protein sequence ID" value="ANH81425.1"/>
    <property type="molecule type" value="Genomic_DNA"/>
</dbReference>
<dbReference type="Proteomes" id="UP000077667">
    <property type="component" value="Chromosome"/>
</dbReference>
<sequence length="63" mass="6553">MLRTFYSGDEDSFNAPGIKKNPVKRSGGSVCNGLCSVYQGSFEDAPSYGRTGNTAASLTGTIA</sequence>
<keyword evidence="2" id="KW-1185">Reference proteome</keyword>
<accession>A0A1A9I266</accession>
<organism evidence="1 2">
    <name type="scientific">Niabella ginsenosidivorans</name>
    <dbReference type="NCBI Taxonomy" id="1176587"/>
    <lineage>
        <taxon>Bacteria</taxon>
        <taxon>Pseudomonadati</taxon>
        <taxon>Bacteroidota</taxon>
        <taxon>Chitinophagia</taxon>
        <taxon>Chitinophagales</taxon>
        <taxon>Chitinophagaceae</taxon>
        <taxon>Niabella</taxon>
    </lineage>
</organism>